<keyword evidence="4" id="KW-0479">Metal-binding</keyword>
<evidence type="ECO:0000256" key="4">
    <source>
        <dbReference type="ARBA" id="ARBA00022723"/>
    </source>
</evidence>
<keyword evidence="9" id="KW-1133">Transmembrane helix</keyword>
<keyword evidence="3" id="KW-0540">Nuclease</keyword>
<dbReference type="Pfam" id="PF03372">
    <property type="entry name" value="Exo_endo_phos"/>
    <property type="match status" value="1"/>
</dbReference>
<evidence type="ECO:0000256" key="7">
    <source>
        <dbReference type="ARBA" id="ARBA00022842"/>
    </source>
</evidence>
<dbReference type="EMBL" id="QKTW01000014">
    <property type="protein sequence ID" value="PZF73270.1"/>
    <property type="molecule type" value="Genomic_DNA"/>
</dbReference>
<evidence type="ECO:0000313" key="12">
    <source>
        <dbReference type="Proteomes" id="UP000248745"/>
    </source>
</evidence>
<keyword evidence="6" id="KW-0378">Hydrolase</keyword>
<keyword evidence="9" id="KW-0472">Membrane</keyword>
<feature type="transmembrane region" description="Helical" evidence="9">
    <location>
        <begin position="72"/>
        <end position="93"/>
    </location>
</feature>
<evidence type="ECO:0000256" key="1">
    <source>
        <dbReference type="ARBA" id="ARBA00001936"/>
    </source>
</evidence>
<dbReference type="RefSeq" id="WP_110998549.1">
    <property type="nucleotide sequence ID" value="NZ_QKTW01000014.1"/>
</dbReference>
<accession>A0A2W2ALU5</accession>
<dbReference type="PROSITE" id="PS51257">
    <property type="entry name" value="PROKAR_LIPOPROTEIN"/>
    <property type="match status" value="1"/>
</dbReference>
<evidence type="ECO:0000313" key="11">
    <source>
        <dbReference type="EMBL" id="PZF73270.1"/>
    </source>
</evidence>
<evidence type="ECO:0000256" key="3">
    <source>
        <dbReference type="ARBA" id="ARBA00022722"/>
    </source>
</evidence>
<reference evidence="11 12" key="1">
    <citation type="submission" date="2018-06" db="EMBL/GenBank/DDBJ databases">
        <title>Mucibacter soli gen. nov., sp. nov., a new member of the family Chitinophagaceae producing mucin.</title>
        <authorList>
            <person name="Kim M.-K."/>
            <person name="Park S."/>
            <person name="Kim T.-S."/>
            <person name="Joung Y."/>
            <person name="Han J.-H."/>
            <person name="Kim S.B."/>
        </authorList>
    </citation>
    <scope>NUCLEOTIDE SEQUENCE [LARGE SCALE GENOMIC DNA]</scope>
    <source>
        <strain evidence="11 12">R1-15</strain>
    </source>
</reference>
<dbReference type="SUPFAM" id="SSF56219">
    <property type="entry name" value="DNase I-like"/>
    <property type="match status" value="1"/>
</dbReference>
<comment type="cofactor">
    <cofactor evidence="1">
        <name>Mn(2+)</name>
        <dbReference type="ChEBI" id="CHEBI:29035"/>
    </cofactor>
</comment>
<keyword evidence="7" id="KW-0460">Magnesium</keyword>
<keyword evidence="5" id="KW-0227">DNA damage</keyword>
<protein>
    <recommendedName>
        <fullName evidence="10">Endonuclease/exonuclease/phosphatase domain-containing protein</fullName>
    </recommendedName>
</protein>
<name>A0A2W2ALU5_9BACT</name>
<keyword evidence="8" id="KW-0234">DNA repair</keyword>
<evidence type="ECO:0000256" key="2">
    <source>
        <dbReference type="ARBA" id="ARBA00001946"/>
    </source>
</evidence>
<dbReference type="Gene3D" id="3.60.10.10">
    <property type="entry name" value="Endonuclease/exonuclease/phosphatase"/>
    <property type="match status" value="1"/>
</dbReference>
<sequence>MPGAVRSFFRSTVFLFNILAAVWLVGCYMASVTNPLQVRYLSLLSLTTPFAILVNFCFALFWLFTQGKWRSVLSFVLLGIFYKLVFTIFGFHFSRNDMSNGEYRLKVMTWNVHGLGIYDRPLDKSRPDKICQFIQSQNPDVLCLPEFYTNWDDAMKPYSKKFLSEGHFKEYRFIYDNTLGTKIYIGTAFFSKYPLNHFQEIELAQNIKMLQCDVDLPRNNTMRVYFIHLQSFMLMDKDKAMIEDVKHRTKSLELDKSKSYVRKFNIAYEKRANQVDAALSYINRSPYPVLICGDLNDLPGSYTYTKLKGDLKDAFAERGWGLGRTYNQILPTLRIDYILYDPRLLQIKGFYSPKLSLSDHNPVVANFEIAPKPRR</sequence>
<dbReference type="GO" id="GO:0016787">
    <property type="term" value="F:hydrolase activity"/>
    <property type="evidence" value="ECO:0007669"/>
    <property type="project" value="UniProtKB-KW"/>
</dbReference>
<evidence type="ECO:0000256" key="8">
    <source>
        <dbReference type="ARBA" id="ARBA00023204"/>
    </source>
</evidence>
<dbReference type="InterPro" id="IPR051547">
    <property type="entry name" value="TDP2-like"/>
</dbReference>
<organism evidence="11 12">
    <name type="scientific">Taibaiella soli</name>
    <dbReference type="NCBI Taxonomy" id="1649169"/>
    <lineage>
        <taxon>Bacteria</taxon>
        <taxon>Pseudomonadati</taxon>
        <taxon>Bacteroidota</taxon>
        <taxon>Chitinophagia</taxon>
        <taxon>Chitinophagales</taxon>
        <taxon>Chitinophagaceae</taxon>
        <taxon>Taibaiella</taxon>
    </lineage>
</organism>
<dbReference type="OrthoDB" id="635146at2"/>
<comment type="caution">
    <text evidence="11">The sequence shown here is derived from an EMBL/GenBank/DDBJ whole genome shotgun (WGS) entry which is preliminary data.</text>
</comment>
<dbReference type="CDD" id="cd09084">
    <property type="entry name" value="EEP-2"/>
    <property type="match status" value="1"/>
</dbReference>
<proteinExistence type="predicted"/>
<dbReference type="GO" id="GO:0046872">
    <property type="term" value="F:metal ion binding"/>
    <property type="evidence" value="ECO:0007669"/>
    <property type="project" value="UniProtKB-KW"/>
</dbReference>
<evidence type="ECO:0000256" key="9">
    <source>
        <dbReference type="SAM" id="Phobius"/>
    </source>
</evidence>
<dbReference type="Proteomes" id="UP000248745">
    <property type="component" value="Unassembled WGS sequence"/>
</dbReference>
<evidence type="ECO:0000256" key="6">
    <source>
        <dbReference type="ARBA" id="ARBA00022801"/>
    </source>
</evidence>
<feature type="transmembrane region" description="Helical" evidence="9">
    <location>
        <begin position="12"/>
        <end position="31"/>
    </location>
</feature>
<feature type="transmembrane region" description="Helical" evidence="9">
    <location>
        <begin position="43"/>
        <end position="65"/>
    </location>
</feature>
<dbReference type="AlphaFoldDB" id="A0A2W2ALU5"/>
<keyword evidence="12" id="KW-1185">Reference proteome</keyword>
<comment type="cofactor">
    <cofactor evidence="2">
        <name>Mg(2+)</name>
        <dbReference type="ChEBI" id="CHEBI:18420"/>
    </cofactor>
</comment>
<gene>
    <name evidence="11" type="ORF">DN068_08855</name>
</gene>
<dbReference type="InterPro" id="IPR005135">
    <property type="entry name" value="Endo/exonuclease/phosphatase"/>
</dbReference>
<dbReference type="PANTHER" id="PTHR15822">
    <property type="entry name" value="TRAF AND TNF RECEPTOR-ASSOCIATED PROTEIN"/>
    <property type="match status" value="1"/>
</dbReference>
<dbReference type="InterPro" id="IPR036691">
    <property type="entry name" value="Endo/exonu/phosph_ase_sf"/>
</dbReference>
<evidence type="ECO:0000259" key="10">
    <source>
        <dbReference type="Pfam" id="PF03372"/>
    </source>
</evidence>
<dbReference type="GO" id="GO:0006281">
    <property type="term" value="P:DNA repair"/>
    <property type="evidence" value="ECO:0007669"/>
    <property type="project" value="UniProtKB-KW"/>
</dbReference>
<dbReference type="GO" id="GO:0004518">
    <property type="term" value="F:nuclease activity"/>
    <property type="evidence" value="ECO:0007669"/>
    <property type="project" value="UniProtKB-KW"/>
</dbReference>
<keyword evidence="9" id="KW-0812">Transmembrane</keyword>
<dbReference type="PANTHER" id="PTHR15822:SF4">
    <property type="entry name" value="TYROSYL-DNA PHOSPHODIESTERASE 2"/>
    <property type="match status" value="1"/>
</dbReference>
<evidence type="ECO:0000256" key="5">
    <source>
        <dbReference type="ARBA" id="ARBA00022763"/>
    </source>
</evidence>
<feature type="domain" description="Endonuclease/exonuclease/phosphatase" evidence="10">
    <location>
        <begin position="108"/>
        <end position="360"/>
    </location>
</feature>